<keyword evidence="3" id="KW-1185">Reference proteome</keyword>
<evidence type="ECO:0000313" key="3">
    <source>
        <dbReference type="Proteomes" id="UP000198243"/>
    </source>
</evidence>
<evidence type="ECO:0000256" key="1">
    <source>
        <dbReference type="SAM" id="MobiDB-lite"/>
    </source>
</evidence>
<feature type="region of interest" description="Disordered" evidence="1">
    <location>
        <begin position="36"/>
        <end position="90"/>
    </location>
</feature>
<sequence>MDAGLGRGGMPAGLLGRGPPAPAAGGRCWPPWMPNGLLPAPRAGGRPPGRAPGPGAGVPGRAAGEPGRGGIAVGPGRGPGPGRLPSAGGSRRTLSRCCWRAACAALTAASCSAFSAAARASAAATSMSWALAGLATGAGAAGCGAPGTGPFGFGPGAGAAGRRGGIGLAETRGAPGVGDGVGVEAGVGAGADGAAGAGAPADATNALRSRRATGASTVLDADFTNSPISFSLARTVLLSTPSSFASSCTRALPATALLTPRSCGQHPQRPHSCT</sequence>
<dbReference type="EMBL" id="LT607412">
    <property type="protein sequence ID" value="SCE75273.1"/>
    <property type="molecule type" value="Genomic_DNA"/>
</dbReference>
<proteinExistence type="predicted"/>
<evidence type="ECO:0000313" key="2">
    <source>
        <dbReference type="EMBL" id="SCE75273.1"/>
    </source>
</evidence>
<dbReference type="Proteomes" id="UP000198243">
    <property type="component" value="Chromosome I"/>
</dbReference>
<name>A0A1C4UUA0_9ACTN</name>
<reference evidence="3" key="1">
    <citation type="submission" date="2016-06" db="EMBL/GenBank/DDBJ databases">
        <authorList>
            <person name="Varghese N."/>
            <person name="Submissions Spin"/>
        </authorList>
    </citation>
    <scope>NUCLEOTIDE SEQUENCE [LARGE SCALE GENOMIC DNA]</scope>
    <source>
        <strain evidence="3">DSM 44875</strain>
    </source>
</reference>
<accession>A0A1C4UUA0</accession>
<feature type="compositionally biased region" description="Gly residues" evidence="1">
    <location>
        <begin position="66"/>
        <end position="81"/>
    </location>
</feature>
<organism evidence="2 3">
    <name type="scientific">Micromonospora coriariae</name>
    <dbReference type="NCBI Taxonomy" id="285665"/>
    <lineage>
        <taxon>Bacteria</taxon>
        <taxon>Bacillati</taxon>
        <taxon>Actinomycetota</taxon>
        <taxon>Actinomycetes</taxon>
        <taxon>Micromonosporales</taxon>
        <taxon>Micromonosporaceae</taxon>
        <taxon>Micromonospora</taxon>
    </lineage>
</organism>
<dbReference type="AlphaFoldDB" id="A0A1C4UUA0"/>
<gene>
    <name evidence="2" type="ORF">GA0070607_1140</name>
</gene>
<protein>
    <submittedName>
        <fullName evidence="2">Uncharacterized protein</fullName>
    </submittedName>
</protein>